<name>A0A0N4U2X4_DRAME</name>
<reference evidence="10" key="1">
    <citation type="submission" date="2017-02" db="UniProtKB">
        <authorList>
            <consortium name="WormBaseParasite"/>
        </authorList>
    </citation>
    <scope>IDENTIFICATION</scope>
</reference>
<dbReference type="Gene3D" id="2.60.120.590">
    <property type="entry name" value="Alpha-ketoglutarate-dependent dioxygenase AlkB-like"/>
    <property type="match status" value="1"/>
</dbReference>
<evidence type="ECO:0000313" key="9">
    <source>
        <dbReference type="Proteomes" id="UP000274756"/>
    </source>
</evidence>
<evidence type="ECO:0000256" key="3">
    <source>
        <dbReference type="ARBA" id="ARBA00023002"/>
    </source>
</evidence>
<evidence type="ECO:0000256" key="2">
    <source>
        <dbReference type="ARBA" id="ARBA00022964"/>
    </source>
</evidence>
<dbReference type="InterPro" id="IPR005123">
    <property type="entry name" value="Oxoglu/Fe-dep_dioxygenase_dom"/>
</dbReference>
<keyword evidence="3" id="KW-0560">Oxidoreductase</keyword>
<dbReference type="PROSITE" id="PS51471">
    <property type="entry name" value="FE2OG_OXY"/>
    <property type="match status" value="1"/>
</dbReference>
<evidence type="ECO:0000313" key="10">
    <source>
        <dbReference type="WBParaSite" id="DME_0000105501-mRNA-1"/>
    </source>
</evidence>
<dbReference type="SUPFAM" id="SSF51197">
    <property type="entry name" value="Clavaminate synthase-like"/>
    <property type="match status" value="1"/>
</dbReference>
<dbReference type="PANTHER" id="PTHR16557">
    <property type="entry name" value="ALKYLATED DNA REPAIR PROTEIN ALKB-RELATED"/>
    <property type="match status" value="1"/>
</dbReference>
<dbReference type="STRING" id="318479.A0A0N4U2X4"/>
<evidence type="ECO:0000256" key="1">
    <source>
        <dbReference type="ARBA" id="ARBA00022723"/>
    </source>
</evidence>
<dbReference type="GO" id="GO:0035515">
    <property type="term" value="F:oxidative RNA demethylase activity"/>
    <property type="evidence" value="ECO:0007669"/>
    <property type="project" value="TreeGrafter"/>
</dbReference>
<feature type="binding site" evidence="5">
    <location>
        <position position="234"/>
    </location>
    <ligand>
        <name>Fe cation</name>
        <dbReference type="ChEBI" id="CHEBI:24875"/>
        <note>catalytic</note>
    </ligand>
</feature>
<sequence length="330" mass="37825">MKKNWNTLKQNYCISIKRFMKSDCVMHEKNNKNEMIGGHVGCSNRQPDSLFKKTFKFYKKLSAKSDLSSVLELHQSLPLRGVSCVPFSPVHCPSTLELSRLGLRPLNQWKLTTIKNRDGLYVLTDVFDSSRHLEWIHRALKIYPELPSKTNISLNTSDTLEIFPRYAKKLRWVTMGLHYDWSNKTYPYEGDPIPEELSTLANLISCSLGLKEMKADAVIINYYPPKSTLSGHIDRSERSLEKPLISLSFAQSAVYLCGGENLDDPVDALFLHSGDVLIMHGSQRLVYHGVPLILKTRTFETRSDIPRDIIDYANFNRICITLRQVNKTEK</sequence>
<dbReference type="WBParaSite" id="DME_0000105501-mRNA-1">
    <property type="protein sequence ID" value="DME_0000105501-mRNA-1"/>
    <property type="gene ID" value="DME_0000105501"/>
</dbReference>
<dbReference type="InterPro" id="IPR037151">
    <property type="entry name" value="AlkB-like_sf"/>
</dbReference>
<dbReference type="GO" id="GO:0008198">
    <property type="term" value="F:ferrous iron binding"/>
    <property type="evidence" value="ECO:0007669"/>
    <property type="project" value="TreeGrafter"/>
</dbReference>
<evidence type="ECO:0000259" key="6">
    <source>
        <dbReference type="PROSITE" id="PS51471"/>
    </source>
</evidence>
<dbReference type="Pfam" id="PF13532">
    <property type="entry name" value="2OG-FeII_Oxy_2"/>
    <property type="match status" value="1"/>
</dbReference>
<keyword evidence="4 5" id="KW-0408">Iron</keyword>
<keyword evidence="9" id="KW-1185">Reference proteome</keyword>
<feature type="domain" description="Fe2OG dioxygenase" evidence="6">
    <location>
        <begin position="214"/>
        <end position="318"/>
    </location>
</feature>
<comment type="cofactor">
    <cofactor evidence="5">
        <name>Fe(2+)</name>
        <dbReference type="ChEBI" id="CHEBI:29033"/>
    </cofactor>
    <text evidence="5">Binds 1 Fe(2+) ion per subunit.</text>
</comment>
<evidence type="ECO:0000313" key="7">
    <source>
        <dbReference type="EMBL" id="VDN55442.1"/>
    </source>
</evidence>
<dbReference type="PANTHER" id="PTHR16557:SF2">
    <property type="entry name" value="NUCLEIC ACID DIOXYGENASE ALKBH1"/>
    <property type="match status" value="1"/>
</dbReference>
<dbReference type="GO" id="GO:0035513">
    <property type="term" value="P:oxidative RNA demethylation"/>
    <property type="evidence" value="ECO:0007669"/>
    <property type="project" value="TreeGrafter"/>
</dbReference>
<dbReference type="EMBL" id="UYYG01001152">
    <property type="protein sequence ID" value="VDN55442.1"/>
    <property type="molecule type" value="Genomic_DNA"/>
</dbReference>
<reference evidence="7 9" key="2">
    <citation type="submission" date="2018-11" db="EMBL/GenBank/DDBJ databases">
        <authorList>
            <consortium name="Pathogen Informatics"/>
        </authorList>
    </citation>
    <scope>NUCLEOTIDE SEQUENCE [LARGE SCALE GENOMIC DNA]</scope>
</reference>
<dbReference type="InterPro" id="IPR004574">
    <property type="entry name" value="Alkb"/>
</dbReference>
<dbReference type="Proteomes" id="UP000274756">
    <property type="component" value="Unassembled WGS sequence"/>
</dbReference>
<evidence type="ECO:0000256" key="5">
    <source>
        <dbReference type="PIRSR" id="PIRSR604574-2"/>
    </source>
</evidence>
<gene>
    <name evidence="7" type="ORF">DME_LOCUS5415</name>
</gene>
<dbReference type="GO" id="GO:0005634">
    <property type="term" value="C:nucleus"/>
    <property type="evidence" value="ECO:0007669"/>
    <property type="project" value="TreeGrafter"/>
</dbReference>
<evidence type="ECO:0000313" key="8">
    <source>
        <dbReference type="Proteomes" id="UP000038040"/>
    </source>
</evidence>
<accession>A0A0N4U2X4</accession>
<dbReference type="GO" id="GO:0035516">
    <property type="term" value="F:broad specificity oxidative DNA demethylase activity"/>
    <property type="evidence" value="ECO:0007669"/>
    <property type="project" value="TreeGrafter"/>
</dbReference>
<dbReference type="InterPro" id="IPR027450">
    <property type="entry name" value="AlkB-like"/>
</dbReference>
<proteinExistence type="predicted"/>
<keyword evidence="2" id="KW-0223">Dioxygenase</keyword>
<dbReference type="OrthoDB" id="6614653at2759"/>
<organism evidence="8 10">
    <name type="scientific">Dracunculus medinensis</name>
    <name type="common">Guinea worm</name>
    <dbReference type="NCBI Taxonomy" id="318479"/>
    <lineage>
        <taxon>Eukaryota</taxon>
        <taxon>Metazoa</taxon>
        <taxon>Ecdysozoa</taxon>
        <taxon>Nematoda</taxon>
        <taxon>Chromadorea</taxon>
        <taxon>Rhabditida</taxon>
        <taxon>Spirurina</taxon>
        <taxon>Dracunculoidea</taxon>
        <taxon>Dracunculidae</taxon>
        <taxon>Dracunculus</taxon>
    </lineage>
</organism>
<feature type="binding site" evidence="5">
    <location>
        <position position="232"/>
    </location>
    <ligand>
        <name>Fe cation</name>
        <dbReference type="ChEBI" id="CHEBI:24875"/>
        <note>catalytic</note>
    </ligand>
</feature>
<dbReference type="Proteomes" id="UP000038040">
    <property type="component" value="Unplaced"/>
</dbReference>
<feature type="binding site" evidence="5">
    <location>
        <position position="288"/>
    </location>
    <ligand>
        <name>Fe cation</name>
        <dbReference type="ChEBI" id="CHEBI:24875"/>
        <note>catalytic</note>
    </ligand>
</feature>
<protein>
    <submittedName>
        <fullName evidence="10">Fe2OG dioxygenase domain-containing protein</fullName>
    </submittedName>
</protein>
<dbReference type="AlphaFoldDB" id="A0A0N4U2X4"/>
<evidence type="ECO:0000256" key="4">
    <source>
        <dbReference type="ARBA" id="ARBA00023004"/>
    </source>
</evidence>
<keyword evidence="1 5" id="KW-0479">Metal-binding</keyword>
<dbReference type="GO" id="GO:0005737">
    <property type="term" value="C:cytoplasm"/>
    <property type="evidence" value="ECO:0007669"/>
    <property type="project" value="TreeGrafter"/>
</dbReference>